<feature type="binding site" evidence="7">
    <location>
        <begin position="14"/>
        <end position="19"/>
    </location>
    <ligand>
        <name>ATP</name>
        <dbReference type="ChEBI" id="CHEBI:30616"/>
    </ligand>
</feature>
<keyword evidence="3 7" id="KW-0547">Nucleotide-binding</keyword>
<keyword evidence="4 7" id="KW-0418">Kinase</keyword>
<evidence type="ECO:0000256" key="7">
    <source>
        <dbReference type="HAMAP-Rule" id="MF_00109"/>
    </source>
</evidence>
<keyword evidence="1 7" id="KW-0028">Amino-acid biosynthesis</keyword>
<feature type="binding site" evidence="7">
    <location>
        <position position="36"/>
    </location>
    <ligand>
        <name>substrate</name>
    </ligand>
</feature>
<evidence type="ECO:0000256" key="3">
    <source>
        <dbReference type="ARBA" id="ARBA00022741"/>
    </source>
</evidence>
<comment type="similarity">
    <text evidence="7">Belongs to the shikimate kinase family.</text>
</comment>
<name>A0ABS9USD2_9BACT</name>
<keyword evidence="9" id="KW-1185">Reference proteome</keyword>
<protein>
    <recommendedName>
        <fullName evidence="7">Shikimate kinase</fullName>
        <shortName evidence="7">SK</shortName>
        <ecNumber evidence="7">2.7.1.71</ecNumber>
    </recommendedName>
</protein>
<comment type="cofactor">
    <cofactor evidence="7">
        <name>Mg(2+)</name>
        <dbReference type="ChEBI" id="CHEBI:18420"/>
    </cofactor>
    <text evidence="7">Binds 1 Mg(2+) ion per subunit.</text>
</comment>
<comment type="catalytic activity">
    <reaction evidence="7">
        <text>shikimate + ATP = 3-phosphoshikimate + ADP + H(+)</text>
        <dbReference type="Rhea" id="RHEA:13121"/>
        <dbReference type="ChEBI" id="CHEBI:15378"/>
        <dbReference type="ChEBI" id="CHEBI:30616"/>
        <dbReference type="ChEBI" id="CHEBI:36208"/>
        <dbReference type="ChEBI" id="CHEBI:145989"/>
        <dbReference type="ChEBI" id="CHEBI:456216"/>
        <dbReference type="EC" id="2.7.1.71"/>
    </reaction>
</comment>
<organism evidence="8 9">
    <name type="scientific">Belliella calami</name>
    <dbReference type="NCBI Taxonomy" id="2923436"/>
    <lineage>
        <taxon>Bacteria</taxon>
        <taxon>Pseudomonadati</taxon>
        <taxon>Bacteroidota</taxon>
        <taxon>Cytophagia</taxon>
        <taxon>Cytophagales</taxon>
        <taxon>Cyclobacteriaceae</taxon>
        <taxon>Belliella</taxon>
    </lineage>
</organism>
<feature type="binding site" evidence="7">
    <location>
        <position position="18"/>
    </location>
    <ligand>
        <name>Mg(2+)</name>
        <dbReference type="ChEBI" id="CHEBI:18420"/>
    </ligand>
</feature>
<evidence type="ECO:0000313" key="8">
    <source>
        <dbReference type="EMBL" id="MCH7399528.1"/>
    </source>
</evidence>
<dbReference type="Pfam" id="PF01202">
    <property type="entry name" value="SKI"/>
    <property type="match status" value="1"/>
</dbReference>
<gene>
    <name evidence="7" type="primary">aroK</name>
    <name evidence="8" type="ORF">MM236_16110</name>
</gene>
<comment type="pathway">
    <text evidence="7">Metabolic intermediate biosynthesis; chorismate biosynthesis; chorismate from D-erythrose 4-phosphate and phosphoenolpyruvate: step 5/7.</text>
</comment>
<evidence type="ECO:0000313" key="9">
    <source>
        <dbReference type="Proteomes" id="UP001165488"/>
    </source>
</evidence>
<dbReference type="Gene3D" id="3.40.50.300">
    <property type="entry name" value="P-loop containing nucleotide triphosphate hydrolases"/>
    <property type="match status" value="1"/>
</dbReference>
<feature type="binding site" evidence="7">
    <location>
        <position position="83"/>
    </location>
    <ligand>
        <name>substrate</name>
    </ligand>
</feature>
<keyword evidence="7" id="KW-0479">Metal-binding</keyword>
<dbReference type="CDD" id="cd00464">
    <property type="entry name" value="SK"/>
    <property type="match status" value="1"/>
</dbReference>
<dbReference type="EMBL" id="JAKZGS010000017">
    <property type="protein sequence ID" value="MCH7399528.1"/>
    <property type="molecule type" value="Genomic_DNA"/>
</dbReference>
<keyword evidence="6 7" id="KW-0057">Aromatic amino acid biosynthesis</keyword>
<dbReference type="GO" id="GO:0016301">
    <property type="term" value="F:kinase activity"/>
    <property type="evidence" value="ECO:0007669"/>
    <property type="project" value="UniProtKB-KW"/>
</dbReference>
<dbReference type="PANTHER" id="PTHR21087:SF16">
    <property type="entry name" value="SHIKIMATE KINASE 1, CHLOROPLASTIC"/>
    <property type="match status" value="1"/>
</dbReference>
<comment type="subunit">
    <text evidence="7">Monomer.</text>
</comment>
<feature type="binding site" evidence="7">
    <location>
        <position position="60"/>
    </location>
    <ligand>
        <name>substrate</name>
    </ligand>
</feature>
<dbReference type="RefSeq" id="WP_241276024.1">
    <property type="nucleotide sequence ID" value="NZ_JAKZGS010000017.1"/>
</dbReference>
<evidence type="ECO:0000256" key="2">
    <source>
        <dbReference type="ARBA" id="ARBA00022679"/>
    </source>
</evidence>
<proteinExistence type="inferred from homology"/>
<comment type="subcellular location">
    <subcellularLocation>
        <location evidence="7">Cytoplasm</location>
    </subcellularLocation>
</comment>
<keyword evidence="2 7" id="KW-0808">Transferase</keyword>
<keyword evidence="7" id="KW-0963">Cytoplasm</keyword>
<reference evidence="8" key="1">
    <citation type="submission" date="2022-03" db="EMBL/GenBank/DDBJ databases">
        <title>De novo assembled genomes of Belliella spp. (Cyclobacteriaceae) strains.</title>
        <authorList>
            <person name="Szabo A."/>
            <person name="Korponai K."/>
            <person name="Felfoldi T."/>
        </authorList>
    </citation>
    <scope>NUCLEOTIDE SEQUENCE</scope>
    <source>
        <strain evidence="8">DSM 107340</strain>
    </source>
</reference>
<feature type="binding site" evidence="7">
    <location>
        <position position="145"/>
    </location>
    <ligand>
        <name>substrate</name>
    </ligand>
</feature>
<accession>A0ABS9USD2</accession>
<comment type="caution">
    <text evidence="8">The sequence shown here is derived from an EMBL/GenBank/DDBJ whole genome shotgun (WGS) entry which is preliminary data.</text>
</comment>
<keyword evidence="5 7" id="KW-0067">ATP-binding</keyword>
<dbReference type="PRINTS" id="PR01100">
    <property type="entry name" value="SHIKIMTKNASE"/>
</dbReference>
<dbReference type="SUPFAM" id="SSF52540">
    <property type="entry name" value="P-loop containing nucleoside triphosphate hydrolases"/>
    <property type="match status" value="1"/>
</dbReference>
<dbReference type="InterPro" id="IPR031322">
    <property type="entry name" value="Shikimate/glucono_kinase"/>
</dbReference>
<dbReference type="InterPro" id="IPR027417">
    <property type="entry name" value="P-loop_NTPase"/>
</dbReference>
<comment type="function">
    <text evidence="7">Catalyzes the specific phosphorylation of the 3-hydroxyl group of shikimic acid using ATP as a cosubstrate.</text>
</comment>
<keyword evidence="7" id="KW-0460">Magnesium</keyword>
<dbReference type="PANTHER" id="PTHR21087">
    <property type="entry name" value="SHIKIMATE KINASE"/>
    <property type="match status" value="1"/>
</dbReference>
<dbReference type="HAMAP" id="MF_00109">
    <property type="entry name" value="Shikimate_kinase"/>
    <property type="match status" value="1"/>
</dbReference>
<dbReference type="EC" id="2.7.1.71" evidence="7"/>
<evidence type="ECO:0000256" key="1">
    <source>
        <dbReference type="ARBA" id="ARBA00022605"/>
    </source>
</evidence>
<sequence>MRKPLKIVLVGMPGSGKSTFGRKLAKELNFVFVDLDHLIEKEEGREIKDIFLNEGEGTFREIETKYLNKALDFVEGFVLSTGGGTPCFNDNMDAINQKSISVYLDVPINEIFKRLSKDSGGDRPMFSGLSSGEITLKLKDLLAVRGQYYDMAKIKLSGEDISTELLVSELLTYFRN</sequence>
<evidence type="ECO:0000256" key="4">
    <source>
        <dbReference type="ARBA" id="ARBA00022777"/>
    </source>
</evidence>
<dbReference type="InterPro" id="IPR000623">
    <property type="entry name" value="Shikimate_kinase/TSH1"/>
</dbReference>
<comment type="caution">
    <text evidence="7">Lacks conserved residue(s) required for the propagation of feature annotation.</text>
</comment>
<feature type="binding site" evidence="7">
    <location>
        <position position="123"/>
    </location>
    <ligand>
        <name>ATP</name>
        <dbReference type="ChEBI" id="CHEBI:30616"/>
    </ligand>
</feature>
<evidence type="ECO:0000256" key="5">
    <source>
        <dbReference type="ARBA" id="ARBA00022840"/>
    </source>
</evidence>
<dbReference type="Proteomes" id="UP001165488">
    <property type="component" value="Unassembled WGS sequence"/>
</dbReference>
<evidence type="ECO:0000256" key="6">
    <source>
        <dbReference type="ARBA" id="ARBA00023141"/>
    </source>
</evidence>